<evidence type="ECO:0000259" key="13">
    <source>
        <dbReference type="SMART" id="SM00813"/>
    </source>
</evidence>
<name>A0A8S2AS97_ARAAE</name>
<dbReference type="EC" id="3.2.1.55" evidence="4"/>
<dbReference type="Gene3D" id="3.20.20.80">
    <property type="entry name" value="Glycosidases"/>
    <property type="match status" value="1"/>
</dbReference>
<keyword evidence="8" id="KW-0378">Hydrolase</keyword>
<dbReference type="Proteomes" id="UP000682877">
    <property type="component" value="Chromosome 6"/>
</dbReference>
<keyword evidence="7 12" id="KW-0732">Signal</keyword>
<evidence type="ECO:0000256" key="2">
    <source>
        <dbReference type="ARBA" id="ARBA00004498"/>
    </source>
</evidence>
<dbReference type="PANTHER" id="PTHR31776:SF21">
    <property type="entry name" value="ALPHA-L-ARABINOFURANOSIDASE 2"/>
    <property type="match status" value="1"/>
</dbReference>
<protein>
    <recommendedName>
        <fullName evidence="4">non-reducing end alpha-L-arabinofuranosidase</fullName>
        <ecNumber evidence="4">3.2.1.55</ecNumber>
    </recommendedName>
    <alternativeName>
        <fullName evidence="10">Beta-D-xylosidase</fullName>
    </alternativeName>
</protein>
<dbReference type="SUPFAM" id="SSF49785">
    <property type="entry name" value="Galactose-binding domain-like"/>
    <property type="match status" value="1"/>
</dbReference>
<evidence type="ECO:0000256" key="9">
    <source>
        <dbReference type="ARBA" id="ARBA00023180"/>
    </source>
</evidence>
<keyword evidence="15" id="KW-1185">Reference proteome</keyword>
<keyword evidence="6" id="KW-0272">Extracellular matrix</keyword>
<dbReference type="Pfam" id="PF06964">
    <property type="entry name" value="Alpha-L-AF_C"/>
    <property type="match status" value="1"/>
</dbReference>
<gene>
    <name evidence="14" type="ORF">AARE701A_LOCUS16185</name>
</gene>
<dbReference type="Gene3D" id="2.60.40.1180">
    <property type="entry name" value="Golgi alpha-mannosidase II"/>
    <property type="match status" value="1"/>
</dbReference>
<feature type="compositionally biased region" description="Polar residues" evidence="11">
    <location>
        <begin position="667"/>
        <end position="676"/>
    </location>
</feature>
<dbReference type="InterPro" id="IPR008979">
    <property type="entry name" value="Galactose-bd-like_sf"/>
</dbReference>
<dbReference type="SMART" id="SM00813">
    <property type="entry name" value="Alpha-L-AF_C"/>
    <property type="match status" value="1"/>
</dbReference>
<dbReference type="SUPFAM" id="SSF51445">
    <property type="entry name" value="(Trans)glycosidases"/>
    <property type="match status" value="1"/>
</dbReference>
<dbReference type="FunFam" id="2.60.120.260:FF:000063">
    <property type="entry name" value="Putative alpha-L-arabinofuranosidase family protein"/>
    <property type="match status" value="1"/>
</dbReference>
<evidence type="ECO:0000256" key="6">
    <source>
        <dbReference type="ARBA" id="ARBA00022530"/>
    </source>
</evidence>
<feature type="compositionally biased region" description="Basic and acidic residues" evidence="11">
    <location>
        <begin position="851"/>
        <end position="860"/>
    </location>
</feature>
<feature type="region of interest" description="Disordered" evidence="11">
    <location>
        <begin position="841"/>
        <end position="860"/>
    </location>
</feature>
<evidence type="ECO:0000313" key="14">
    <source>
        <dbReference type="EMBL" id="CAE6121881.1"/>
    </source>
</evidence>
<dbReference type="GO" id="GO:0046556">
    <property type="term" value="F:alpha-L-arabinofuranosidase activity"/>
    <property type="evidence" value="ECO:0007669"/>
    <property type="project" value="UniProtKB-EC"/>
</dbReference>
<dbReference type="InterPro" id="IPR017853">
    <property type="entry name" value="GH"/>
</dbReference>
<evidence type="ECO:0000313" key="15">
    <source>
        <dbReference type="Proteomes" id="UP000682877"/>
    </source>
</evidence>
<keyword evidence="5" id="KW-0964">Secreted</keyword>
<dbReference type="PANTHER" id="PTHR31776">
    <property type="entry name" value="ALPHA-L-ARABINOFURANOSIDASE 1"/>
    <property type="match status" value="1"/>
</dbReference>
<dbReference type="FunFam" id="3.20.20.80:FF:000025">
    <property type="entry name" value="Alpha-L-arabinofuranosidase 1"/>
    <property type="match status" value="1"/>
</dbReference>
<feature type="chain" id="PRO_5035848957" description="non-reducing end alpha-L-arabinofuranosidase" evidence="12">
    <location>
        <begin position="24"/>
        <end position="860"/>
    </location>
</feature>
<dbReference type="AlphaFoldDB" id="A0A8S2AS97"/>
<feature type="region of interest" description="Disordered" evidence="11">
    <location>
        <begin position="664"/>
        <end position="728"/>
    </location>
</feature>
<dbReference type="EMBL" id="LR999456">
    <property type="protein sequence ID" value="CAE6121881.1"/>
    <property type="molecule type" value="Genomic_DNA"/>
</dbReference>
<proteinExistence type="inferred from homology"/>
<comment type="subcellular location">
    <subcellularLocation>
        <location evidence="2">Secreted</location>
        <location evidence="2">Extracellular space</location>
        <location evidence="2">Extracellular matrix</location>
    </subcellularLocation>
</comment>
<evidence type="ECO:0000256" key="11">
    <source>
        <dbReference type="SAM" id="MobiDB-lite"/>
    </source>
</evidence>
<sequence length="860" mass="96046">MKTSWRFLKSVCILSFLIGACSVYQSLCLVDDQADAIVTLQVDASNMTRRPIPETLFGIFFEEINHAGAGGLWAELVSNRGFETGGQTIPSNIWPWSIIGDESSIYVATDRSSCFERNKIALKMEVLCDSNGSSNSCPSGGVGIYNPGYWGMNIEEGKKYKVVFYVRSTGDIDVSVSFTSSNGSLTLASENIIALASDVSNWTKKELLLEANGTDNGARLQFTTTKKGSIWFDQVSAMPMDTYKGHGFRNDLFQMMVGLKPRFIRFPGGCFVEGEWLGNAFRWKETVGAWEERPGHYGDVWKYWTDDGLGHFEFFQLAEDIGAAPIWVFNNGISHNDQVETENVKPFVQEAIDGIEFARGDPNSTWGSVRAAMGHPEPFELKYVAVGNEDCNKTYYRGNYLEFYDAIKKAYPDIKIISNCDASFKPLDHPADYFDYHVYTLAKDLFSRSHDFDNTPRNGPKAFVSEYAVNKTDANNGNLLAALGEAAFLLGLEKNSDIVGMVSYAPLFVNTNDKRWIPDAIVFNSSHLYGTPSYWVQQFFTESSGATLLDSKLKGNSSSIEASAISFQANGKDYIQIKAVNFGEESVNLKVTVTGLIANFYGSKKKVLTSGNVMDENSFSTPEMIVPQESLLEMTEEEDLIKMAPFIALFTGLCGFKQKTRPLGTIETENQSSPMETTEREQTWNDVQNKESDDLQNKESDDQDTNAFNDYDSDTNSELPLPPARKGALRGTYSCNNMVLRRSLSTKKKLSASLTIQMPRSLSMVLKRAVEEDKSVRNKKLKAENSILVRPIILGERCRVLDAEEGDEDHSQRMPKNRIYRPRSMSSISISRTNSNIDMNAIPVEVTSSEDSVKKKENNY</sequence>
<feature type="signal peptide" evidence="12">
    <location>
        <begin position="1"/>
        <end position="23"/>
    </location>
</feature>
<comment type="catalytic activity">
    <reaction evidence="1">
        <text>Hydrolysis of terminal non-reducing alpha-L-arabinofuranoside residues in alpha-L-arabinosides.</text>
        <dbReference type="EC" id="3.2.1.55"/>
    </reaction>
</comment>
<reference evidence="14" key="1">
    <citation type="submission" date="2021-01" db="EMBL/GenBank/DDBJ databases">
        <authorList>
            <person name="Bezrukov I."/>
        </authorList>
    </citation>
    <scope>NUCLEOTIDE SEQUENCE</scope>
</reference>
<evidence type="ECO:0000256" key="1">
    <source>
        <dbReference type="ARBA" id="ARBA00001462"/>
    </source>
</evidence>
<keyword evidence="9" id="KW-0325">Glycoprotein</keyword>
<evidence type="ECO:0000256" key="12">
    <source>
        <dbReference type="SAM" id="SignalP"/>
    </source>
</evidence>
<comment type="similarity">
    <text evidence="3">Belongs to the glycosyl hydrolase 51 family.</text>
</comment>
<evidence type="ECO:0000256" key="4">
    <source>
        <dbReference type="ARBA" id="ARBA00012670"/>
    </source>
</evidence>
<dbReference type="InterPro" id="IPR051563">
    <property type="entry name" value="Glycosyl_Hydrolase_51"/>
</dbReference>
<evidence type="ECO:0000256" key="8">
    <source>
        <dbReference type="ARBA" id="ARBA00022801"/>
    </source>
</evidence>
<feature type="compositionally biased region" description="Basic and acidic residues" evidence="11">
    <location>
        <begin position="677"/>
        <end position="700"/>
    </location>
</feature>
<dbReference type="PROSITE" id="PS51257">
    <property type="entry name" value="PROKAR_LIPOPROTEIN"/>
    <property type="match status" value="1"/>
</dbReference>
<evidence type="ECO:0000256" key="5">
    <source>
        <dbReference type="ARBA" id="ARBA00022525"/>
    </source>
</evidence>
<feature type="domain" description="Alpha-L-arabinofuranosidase C-terminal" evidence="13">
    <location>
        <begin position="465"/>
        <end position="647"/>
    </location>
</feature>
<evidence type="ECO:0000256" key="3">
    <source>
        <dbReference type="ARBA" id="ARBA00007186"/>
    </source>
</evidence>
<evidence type="ECO:0000256" key="10">
    <source>
        <dbReference type="ARBA" id="ARBA00082101"/>
    </source>
</evidence>
<accession>A0A8S2AS97</accession>
<dbReference type="GO" id="GO:0046373">
    <property type="term" value="P:L-arabinose metabolic process"/>
    <property type="evidence" value="ECO:0007669"/>
    <property type="project" value="InterPro"/>
</dbReference>
<dbReference type="InterPro" id="IPR013780">
    <property type="entry name" value="Glyco_hydro_b"/>
</dbReference>
<dbReference type="InterPro" id="IPR055235">
    <property type="entry name" value="ASD1_cat"/>
</dbReference>
<dbReference type="Pfam" id="PF22848">
    <property type="entry name" value="ASD1_dom"/>
    <property type="match status" value="1"/>
</dbReference>
<organism evidence="14 15">
    <name type="scientific">Arabidopsis arenosa</name>
    <name type="common">Sand rock-cress</name>
    <name type="synonym">Cardaminopsis arenosa</name>
    <dbReference type="NCBI Taxonomy" id="38785"/>
    <lineage>
        <taxon>Eukaryota</taxon>
        <taxon>Viridiplantae</taxon>
        <taxon>Streptophyta</taxon>
        <taxon>Embryophyta</taxon>
        <taxon>Tracheophyta</taxon>
        <taxon>Spermatophyta</taxon>
        <taxon>Magnoliopsida</taxon>
        <taxon>eudicotyledons</taxon>
        <taxon>Gunneridae</taxon>
        <taxon>Pentapetalae</taxon>
        <taxon>rosids</taxon>
        <taxon>malvids</taxon>
        <taxon>Brassicales</taxon>
        <taxon>Brassicaceae</taxon>
        <taxon>Camelineae</taxon>
        <taxon>Arabidopsis</taxon>
    </lineage>
</organism>
<evidence type="ECO:0000256" key="7">
    <source>
        <dbReference type="ARBA" id="ARBA00022729"/>
    </source>
</evidence>
<dbReference type="InterPro" id="IPR010720">
    <property type="entry name" value="Alpha-L-AF_C"/>
</dbReference>